<dbReference type="SMART" id="SM00240">
    <property type="entry name" value="FHA"/>
    <property type="match status" value="1"/>
</dbReference>
<evidence type="ECO:0000259" key="3">
    <source>
        <dbReference type="PROSITE" id="PS50006"/>
    </source>
</evidence>
<feature type="region of interest" description="Disordered" evidence="2">
    <location>
        <begin position="82"/>
        <end position="112"/>
    </location>
</feature>
<evidence type="ECO:0000313" key="5">
    <source>
        <dbReference type="Proteomes" id="UP000612585"/>
    </source>
</evidence>
<dbReference type="RefSeq" id="WP_204006933.1">
    <property type="nucleotide sequence ID" value="NZ_BOPG01000071.1"/>
</dbReference>
<feature type="domain" description="FHA" evidence="3">
    <location>
        <begin position="177"/>
        <end position="232"/>
    </location>
</feature>
<reference evidence="4" key="1">
    <citation type="submission" date="2021-01" db="EMBL/GenBank/DDBJ databases">
        <title>Whole genome shotgun sequence of Virgisporangium aurantiacum NBRC 16421.</title>
        <authorList>
            <person name="Komaki H."/>
            <person name="Tamura T."/>
        </authorList>
    </citation>
    <scope>NUCLEOTIDE SEQUENCE</scope>
    <source>
        <strain evidence="4">NBRC 16421</strain>
    </source>
</reference>
<name>A0A8J3ZD60_9ACTN</name>
<proteinExistence type="predicted"/>
<feature type="region of interest" description="Disordered" evidence="2">
    <location>
        <begin position="27"/>
        <end position="50"/>
    </location>
</feature>
<sequence length="263" mass="26919">MPTCPRGHQSAANDYCDVCGRSMTAPPVEVSAPPVPLEKPTAAQPAADPDPGNACPLCGTPRAGRFCEVDGYDFMTATLMEDEPSVPSTPSVAPSATPPADAPPAAPPAVAPPAVVAPPAAVPEQRSADDGPATGVRVTADRGYFDIVRQAGGPDAGALAFPDFCPERRFPLRGSQVLIGRRSKSRGIDPDVDLTGPPEDPGISHAHALLLPQADGGWAVVDLGSANGTYVNDPAKAIPVRAPIAVKPGDKIYAGAWTLLTVT</sequence>
<dbReference type="AlphaFoldDB" id="A0A8J3ZD60"/>
<organism evidence="4 5">
    <name type="scientific">Virgisporangium aurantiacum</name>
    <dbReference type="NCBI Taxonomy" id="175570"/>
    <lineage>
        <taxon>Bacteria</taxon>
        <taxon>Bacillati</taxon>
        <taxon>Actinomycetota</taxon>
        <taxon>Actinomycetes</taxon>
        <taxon>Micromonosporales</taxon>
        <taxon>Micromonosporaceae</taxon>
        <taxon>Virgisporangium</taxon>
    </lineage>
</organism>
<dbReference type="SUPFAM" id="SSF49879">
    <property type="entry name" value="SMAD/FHA domain"/>
    <property type="match status" value="1"/>
</dbReference>
<keyword evidence="1" id="KW-0597">Phosphoprotein</keyword>
<dbReference type="InterPro" id="IPR000253">
    <property type="entry name" value="FHA_dom"/>
</dbReference>
<dbReference type="Gene3D" id="2.60.200.20">
    <property type="match status" value="1"/>
</dbReference>
<dbReference type="Pfam" id="PF00498">
    <property type="entry name" value="FHA"/>
    <property type="match status" value="1"/>
</dbReference>
<keyword evidence="5" id="KW-1185">Reference proteome</keyword>
<dbReference type="InterPro" id="IPR008984">
    <property type="entry name" value="SMAD_FHA_dom_sf"/>
</dbReference>
<dbReference type="Proteomes" id="UP000612585">
    <property type="component" value="Unassembled WGS sequence"/>
</dbReference>
<comment type="caution">
    <text evidence="4">The sequence shown here is derived from an EMBL/GenBank/DDBJ whole genome shotgun (WGS) entry which is preliminary data.</text>
</comment>
<dbReference type="CDD" id="cd00060">
    <property type="entry name" value="FHA"/>
    <property type="match status" value="1"/>
</dbReference>
<evidence type="ECO:0000256" key="1">
    <source>
        <dbReference type="ARBA" id="ARBA00022553"/>
    </source>
</evidence>
<gene>
    <name evidence="4" type="ORF">Vau01_092870</name>
</gene>
<dbReference type="PROSITE" id="PS50006">
    <property type="entry name" value="FHA_DOMAIN"/>
    <property type="match status" value="1"/>
</dbReference>
<evidence type="ECO:0000256" key="2">
    <source>
        <dbReference type="SAM" id="MobiDB-lite"/>
    </source>
</evidence>
<feature type="compositionally biased region" description="Low complexity" evidence="2">
    <location>
        <begin position="40"/>
        <end position="50"/>
    </location>
</feature>
<feature type="compositionally biased region" description="Low complexity" evidence="2">
    <location>
        <begin position="85"/>
        <end position="95"/>
    </location>
</feature>
<dbReference type="PANTHER" id="PTHR23308">
    <property type="entry name" value="NUCLEAR INHIBITOR OF PROTEIN PHOSPHATASE-1"/>
    <property type="match status" value="1"/>
</dbReference>
<feature type="compositionally biased region" description="Pro residues" evidence="2">
    <location>
        <begin position="96"/>
        <end position="111"/>
    </location>
</feature>
<accession>A0A8J3ZD60</accession>
<evidence type="ECO:0000313" key="4">
    <source>
        <dbReference type="EMBL" id="GIJ61771.1"/>
    </source>
</evidence>
<protein>
    <recommendedName>
        <fullName evidence="3">FHA domain-containing protein</fullName>
    </recommendedName>
</protein>
<dbReference type="EMBL" id="BOPG01000071">
    <property type="protein sequence ID" value="GIJ61771.1"/>
    <property type="molecule type" value="Genomic_DNA"/>
</dbReference>
<dbReference type="InterPro" id="IPR050923">
    <property type="entry name" value="Cell_Proc_Reg/RNA_Proc"/>
</dbReference>